<dbReference type="AlphaFoldDB" id="A0A066Z9F5"/>
<name>A0A066Z9F5_9ACTN</name>
<feature type="compositionally biased region" description="Low complexity" evidence="1">
    <location>
        <begin position="516"/>
        <end position="570"/>
    </location>
</feature>
<evidence type="ECO:0000313" key="4">
    <source>
        <dbReference type="Proteomes" id="UP000027178"/>
    </source>
</evidence>
<dbReference type="SUPFAM" id="SSF52540">
    <property type="entry name" value="P-loop containing nucleoside triphosphate hydrolases"/>
    <property type="match status" value="1"/>
</dbReference>
<feature type="compositionally biased region" description="Low complexity" evidence="1">
    <location>
        <begin position="1"/>
        <end position="11"/>
    </location>
</feature>
<dbReference type="InterPro" id="IPR027417">
    <property type="entry name" value="P-loop_NTPase"/>
</dbReference>
<dbReference type="Gene3D" id="3.40.50.300">
    <property type="entry name" value="P-loop containing nucleotide triphosphate hydrolases"/>
    <property type="match status" value="1"/>
</dbReference>
<feature type="region of interest" description="Disordered" evidence="1">
    <location>
        <begin position="1"/>
        <end position="55"/>
    </location>
</feature>
<dbReference type="InterPro" id="IPR058852">
    <property type="entry name" value="HTH_77"/>
</dbReference>
<sequence length="600" mass="63099">MTGASLGQQRGHAGRARRAARRDHPLRRPVRRTRRAGPPVGALPAGHRDRPGGVGKSRLALRAAARLAAGFPDGAHLADLAPVRDARLLAPAVLAALDPAGRTARPSPQALAERLAGRRLLLVLDGCEQLADACAELVGALLRAAPGLRVLATSRQSLRAAGEHLLPLAPLPVEPAAGRADSEAALLFADRAAAVRPGFRLEPANRAAVARLCRRLDGLPLALELAGGRLRALSVEQLAARLDDRFQLLAGGGPAVPARHRTMRTAIGWSHELCTVQERLLWARLSVFADGFDLDAAEYVCAGAGLPVDDVLDLLDALVDKSVLERLDGDPARFRMLDTLREYGAHWLRAGDEGPRLLRRHRDWYLGVADWGEVEWFGPQQAETAERTRLAHPNLRAALEFSLTEPGEEQPALALAAALWYFWAGTGRLGEGRHWLDRALALAPEPTGARAKALWATGHLAALQGDPAAPAPPWTSAAARPSTPATTGPSPAPSTTRAAPPWSATTRPAPPRSSRRPCATTPPSASSTPTSCWPWSNSPSPTCSSATDRAAPPGRPAPANSASSTANGGPTATACTPWRTPAGSPASPGRPAPSPASRSG</sequence>
<accession>A0A066Z9F5</accession>
<comment type="caution">
    <text evidence="3">The sequence shown here is derived from an EMBL/GenBank/DDBJ whole genome shotgun (WGS) entry which is preliminary data.</text>
</comment>
<protein>
    <submittedName>
        <fullName evidence="3">Regulator</fullName>
    </submittedName>
</protein>
<feature type="domain" description="Winged helix-turn-helix" evidence="2">
    <location>
        <begin position="279"/>
        <end position="348"/>
    </location>
</feature>
<dbReference type="PANTHER" id="PTHR47691">
    <property type="entry name" value="REGULATOR-RELATED"/>
    <property type="match status" value="1"/>
</dbReference>
<dbReference type="PANTHER" id="PTHR47691:SF3">
    <property type="entry name" value="HTH-TYPE TRANSCRIPTIONAL REGULATOR RV0890C-RELATED"/>
    <property type="match status" value="1"/>
</dbReference>
<feature type="compositionally biased region" description="Basic residues" evidence="1">
    <location>
        <begin position="12"/>
        <end position="35"/>
    </location>
</feature>
<gene>
    <name evidence="3" type="ORF">KCH_13970</name>
</gene>
<dbReference type="Pfam" id="PF25872">
    <property type="entry name" value="HTH_77"/>
    <property type="match status" value="1"/>
</dbReference>
<evidence type="ECO:0000313" key="3">
    <source>
        <dbReference type="EMBL" id="KDN86951.1"/>
    </source>
</evidence>
<evidence type="ECO:0000259" key="2">
    <source>
        <dbReference type="Pfam" id="PF25872"/>
    </source>
</evidence>
<dbReference type="Proteomes" id="UP000027178">
    <property type="component" value="Unassembled WGS sequence"/>
</dbReference>
<dbReference type="HOGENOM" id="CLU_454763_0_0_11"/>
<keyword evidence="4" id="KW-1185">Reference proteome</keyword>
<proteinExistence type="predicted"/>
<dbReference type="eggNOG" id="COG3903">
    <property type="taxonomic scope" value="Bacteria"/>
</dbReference>
<dbReference type="PATRIC" id="fig|1348663.4.peg.1338"/>
<reference evidence="3 4" key="1">
    <citation type="submission" date="2014-05" db="EMBL/GenBank/DDBJ databases">
        <title>Draft Genome Sequence of Kitasatospora cheerisanensis KCTC 2395.</title>
        <authorList>
            <person name="Nam D.H."/>
        </authorList>
    </citation>
    <scope>NUCLEOTIDE SEQUENCE [LARGE SCALE GENOMIC DNA]</scope>
    <source>
        <strain evidence="3 4">KCTC 2395</strain>
    </source>
</reference>
<feature type="compositionally biased region" description="Low complexity" evidence="1">
    <location>
        <begin position="474"/>
        <end position="507"/>
    </location>
</feature>
<evidence type="ECO:0000256" key="1">
    <source>
        <dbReference type="SAM" id="MobiDB-lite"/>
    </source>
</evidence>
<feature type="region of interest" description="Disordered" evidence="1">
    <location>
        <begin position="465"/>
        <end position="600"/>
    </location>
</feature>
<organism evidence="3 4">
    <name type="scientific">Kitasatospora cheerisanensis KCTC 2395</name>
    <dbReference type="NCBI Taxonomy" id="1348663"/>
    <lineage>
        <taxon>Bacteria</taxon>
        <taxon>Bacillati</taxon>
        <taxon>Actinomycetota</taxon>
        <taxon>Actinomycetes</taxon>
        <taxon>Kitasatosporales</taxon>
        <taxon>Streptomycetaceae</taxon>
        <taxon>Kitasatospora</taxon>
    </lineage>
</organism>
<dbReference type="EMBL" id="JNBY01000051">
    <property type="protein sequence ID" value="KDN86951.1"/>
    <property type="molecule type" value="Genomic_DNA"/>
</dbReference>